<gene>
    <name evidence="3" type="ORF">BWI75_09225</name>
</gene>
<dbReference type="AlphaFoldDB" id="A0A6N8FW39"/>
<sequence length="180" mass="20390">MEETQMQQILTQAQAARENPVLDRGELRKIWRQMHAVAEAQYLPAIDFFISCLDDVNSRWRLEGLQDVGYHYHFPPDSPITEKIRQLLLSDPNDDIRLAAASILGIRSVWLDPALVTALNSDPEKYVRYVAFNSLLTLAGVPYLVVKREEERAKSGEIPATFEQVKRIVAEAGIDIETLG</sequence>
<dbReference type="InterPro" id="IPR011989">
    <property type="entry name" value="ARM-like"/>
</dbReference>
<protein>
    <recommendedName>
        <fullName evidence="5">HEAT repeat domain-containing protein</fullName>
    </recommendedName>
</protein>
<dbReference type="SUPFAM" id="SSF48371">
    <property type="entry name" value="ARM repeat"/>
    <property type="match status" value="1"/>
</dbReference>
<keyword evidence="4" id="KW-1185">Reference proteome</keyword>
<evidence type="ECO:0008006" key="5">
    <source>
        <dbReference type="Google" id="ProtNLM"/>
    </source>
</evidence>
<evidence type="ECO:0000256" key="2">
    <source>
        <dbReference type="ARBA" id="ARBA00022738"/>
    </source>
</evidence>
<dbReference type="OrthoDB" id="139432at2"/>
<evidence type="ECO:0000256" key="1">
    <source>
        <dbReference type="ARBA" id="ARBA00022549"/>
    </source>
</evidence>
<dbReference type="InterPro" id="IPR016024">
    <property type="entry name" value="ARM-type_fold"/>
</dbReference>
<proteinExistence type="predicted"/>
<dbReference type="Gene3D" id="1.25.10.10">
    <property type="entry name" value="Leucine-rich Repeat Variant"/>
    <property type="match status" value="1"/>
</dbReference>
<evidence type="ECO:0000313" key="3">
    <source>
        <dbReference type="EMBL" id="MUL36525.1"/>
    </source>
</evidence>
<comment type="caution">
    <text evidence="3">The sequence shown here is derived from an EMBL/GenBank/DDBJ whole genome shotgun (WGS) entry which is preliminary data.</text>
</comment>
<reference evidence="3 4" key="1">
    <citation type="journal article" date="2019" name="Front. Microbiol.">
        <title>Genomic Features for Desiccation Tolerance and Sugar Biosynthesis in the Extremophile Gloeocapsopsis sp. UTEX B3054.</title>
        <authorList>
            <person name="Urrejola C."/>
            <person name="Alcorta J."/>
            <person name="Salas L."/>
            <person name="Vasquez M."/>
            <person name="Polz M.F."/>
            <person name="Vicuna R."/>
            <person name="Diez B."/>
        </authorList>
    </citation>
    <scope>NUCLEOTIDE SEQUENCE [LARGE SCALE GENOMIC DNA]</scope>
    <source>
        <strain evidence="3 4">1H9</strain>
    </source>
</reference>
<dbReference type="EMBL" id="NAPY01000011">
    <property type="protein sequence ID" value="MUL36525.1"/>
    <property type="molecule type" value="Genomic_DNA"/>
</dbReference>
<evidence type="ECO:0000313" key="4">
    <source>
        <dbReference type="Proteomes" id="UP000441797"/>
    </source>
</evidence>
<keyword evidence="2" id="KW-0605">Phycobilisome</keyword>
<keyword evidence="1" id="KW-0042">Antenna complex</keyword>
<dbReference type="GO" id="GO:0030089">
    <property type="term" value="C:phycobilisome"/>
    <property type="evidence" value="ECO:0007669"/>
    <property type="project" value="UniProtKB-KW"/>
</dbReference>
<organism evidence="3 4">
    <name type="scientific">Gloeocapsopsis dulcis AAB1 = 1H9</name>
    <dbReference type="NCBI Taxonomy" id="1433147"/>
    <lineage>
        <taxon>Bacteria</taxon>
        <taxon>Bacillati</taxon>
        <taxon>Cyanobacteriota</taxon>
        <taxon>Cyanophyceae</taxon>
        <taxon>Oscillatoriophycideae</taxon>
        <taxon>Chroococcales</taxon>
        <taxon>Chroococcaceae</taxon>
        <taxon>Gloeocapsopsis</taxon>
        <taxon>Gloeocapsopsis dulcis</taxon>
    </lineage>
</organism>
<dbReference type="RefSeq" id="WP_105218766.1">
    <property type="nucleotide sequence ID" value="NZ_CAWNSU010000012.1"/>
</dbReference>
<name>A0A6N8FW39_9CHRO</name>
<dbReference type="Proteomes" id="UP000441797">
    <property type="component" value="Unassembled WGS sequence"/>
</dbReference>
<accession>A0A6N8FW39</accession>